<name>A0A643FC25_IDEDE</name>
<reference evidence="1 2" key="1">
    <citation type="submission" date="2019-09" db="EMBL/GenBank/DDBJ databases">
        <title>Draft genome sequences of 48 bacterial type strains from the CCUG.</title>
        <authorList>
            <person name="Tunovic T."/>
            <person name="Pineiro-Iglesias B."/>
            <person name="Unosson C."/>
            <person name="Inganas E."/>
            <person name="Ohlen M."/>
            <person name="Cardew S."/>
            <person name="Jensie-Markopoulos S."/>
            <person name="Salva-Serra F."/>
            <person name="Jaen-Luchoro D."/>
            <person name="Karlsson R."/>
            <person name="Svensson-Stadler L."/>
            <person name="Chun J."/>
            <person name="Moore E."/>
        </authorList>
    </citation>
    <scope>NUCLEOTIDE SEQUENCE [LARGE SCALE GENOMIC DNA]</scope>
    <source>
        <strain evidence="1 2">CCUG 30977</strain>
    </source>
</reference>
<evidence type="ECO:0000313" key="1">
    <source>
        <dbReference type="EMBL" id="KAB0583081.1"/>
    </source>
</evidence>
<keyword evidence="2" id="KW-1185">Reference proteome</keyword>
<organism evidence="1 2">
    <name type="scientific">Ideonella dechloratans</name>
    <dbReference type="NCBI Taxonomy" id="36863"/>
    <lineage>
        <taxon>Bacteria</taxon>
        <taxon>Pseudomonadati</taxon>
        <taxon>Pseudomonadota</taxon>
        <taxon>Betaproteobacteria</taxon>
        <taxon>Burkholderiales</taxon>
        <taxon>Sphaerotilaceae</taxon>
        <taxon>Ideonella</taxon>
    </lineage>
</organism>
<dbReference type="Proteomes" id="UP000430120">
    <property type="component" value="Unassembled WGS sequence"/>
</dbReference>
<dbReference type="AlphaFoldDB" id="A0A643FC25"/>
<gene>
    <name evidence="1" type="ORF">F7Q92_09405</name>
</gene>
<comment type="caution">
    <text evidence="1">The sequence shown here is derived from an EMBL/GenBank/DDBJ whole genome shotgun (WGS) entry which is preliminary data.</text>
</comment>
<sequence>MDTSHVLVLPQRLKAVAEMAALLQRLDAQPLSVSPAQYRQVVQQLAHQLEPLAMDEALDRLLQAFPAAATVYENLHYNQAGLCRAPLETALNAEMAATALIQAVRIGSGKPPLA</sequence>
<accession>A0A643FC25</accession>
<dbReference type="RefSeq" id="WP_151123893.1">
    <property type="nucleotide sequence ID" value="NZ_CP088081.1"/>
</dbReference>
<dbReference type="OrthoDB" id="8907786at2"/>
<proteinExistence type="predicted"/>
<evidence type="ECO:0000313" key="2">
    <source>
        <dbReference type="Proteomes" id="UP000430120"/>
    </source>
</evidence>
<protein>
    <submittedName>
        <fullName evidence="1">Uncharacterized protein</fullName>
    </submittedName>
</protein>
<dbReference type="EMBL" id="VZPB01000018">
    <property type="protein sequence ID" value="KAB0583081.1"/>
    <property type="molecule type" value="Genomic_DNA"/>
</dbReference>